<evidence type="ECO:0000313" key="3">
    <source>
        <dbReference type="Proteomes" id="UP001596037"/>
    </source>
</evidence>
<dbReference type="Pfam" id="PF04972">
    <property type="entry name" value="BON"/>
    <property type="match status" value="1"/>
</dbReference>
<dbReference type="PANTHER" id="PTHR34606">
    <property type="entry name" value="BON DOMAIN-CONTAINING PROTEIN"/>
    <property type="match status" value="1"/>
</dbReference>
<evidence type="ECO:0000259" key="1">
    <source>
        <dbReference type="PROSITE" id="PS50914"/>
    </source>
</evidence>
<proteinExistence type="predicted"/>
<dbReference type="RefSeq" id="WP_376850375.1">
    <property type="nucleotide sequence ID" value="NZ_JBHSMF010000006.1"/>
</dbReference>
<feature type="domain" description="BON" evidence="1">
    <location>
        <begin position="88"/>
        <end position="156"/>
    </location>
</feature>
<protein>
    <submittedName>
        <fullName evidence="2">BON domain-containing protein</fullName>
    </submittedName>
</protein>
<dbReference type="InterPro" id="IPR014004">
    <property type="entry name" value="Transpt-assoc_nodulatn_dom_bac"/>
</dbReference>
<dbReference type="Gene3D" id="3.30.1340.30">
    <property type="match status" value="1"/>
</dbReference>
<reference evidence="3" key="1">
    <citation type="journal article" date="2019" name="Int. J. Syst. Evol. Microbiol.">
        <title>The Global Catalogue of Microorganisms (GCM) 10K type strain sequencing project: providing services to taxonomists for standard genome sequencing and annotation.</title>
        <authorList>
            <consortium name="The Broad Institute Genomics Platform"/>
            <consortium name="The Broad Institute Genome Sequencing Center for Infectious Disease"/>
            <person name="Wu L."/>
            <person name="Ma J."/>
        </authorList>
    </citation>
    <scope>NUCLEOTIDE SEQUENCE [LARGE SCALE GENOMIC DNA]</scope>
    <source>
        <strain evidence="3">CCUG 57401</strain>
    </source>
</reference>
<accession>A0ABW0NEG5</accession>
<evidence type="ECO:0000313" key="2">
    <source>
        <dbReference type="EMBL" id="MFC5498319.1"/>
    </source>
</evidence>
<dbReference type="PROSITE" id="PS50914">
    <property type="entry name" value="BON"/>
    <property type="match status" value="1"/>
</dbReference>
<dbReference type="SMART" id="SM00749">
    <property type="entry name" value="BON"/>
    <property type="match status" value="1"/>
</dbReference>
<comment type="caution">
    <text evidence="2">The sequence shown here is derived from an EMBL/GenBank/DDBJ whole genome shotgun (WGS) entry which is preliminary data.</text>
</comment>
<keyword evidence="3" id="KW-1185">Reference proteome</keyword>
<dbReference type="EMBL" id="JBHSMF010000006">
    <property type="protein sequence ID" value="MFC5498319.1"/>
    <property type="molecule type" value="Genomic_DNA"/>
</dbReference>
<sequence>MKANPTRPVAALTALALLLALGGCDRTDLERTQARNATRKAVEATRTMGASASVELKDASARAAAVTEQAVDAAGEVATQVAGQLHVDDALIAAKVTTGLAADKNLSALKIRVEAHHGVVTLRGPAPSSAARARAEEIARNVQGVTSVDNQLAVQAG</sequence>
<gene>
    <name evidence="2" type="ORF">ACFPOE_12310</name>
</gene>
<dbReference type="PROSITE" id="PS51257">
    <property type="entry name" value="PROKAR_LIPOPROTEIN"/>
    <property type="match status" value="1"/>
</dbReference>
<organism evidence="2 3">
    <name type="scientific">Caenimonas terrae</name>
    <dbReference type="NCBI Taxonomy" id="696074"/>
    <lineage>
        <taxon>Bacteria</taxon>
        <taxon>Pseudomonadati</taxon>
        <taxon>Pseudomonadota</taxon>
        <taxon>Betaproteobacteria</taxon>
        <taxon>Burkholderiales</taxon>
        <taxon>Comamonadaceae</taxon>
        <taxon>Caenimonas</taxon>
    </lineage>
</organism>
<dbReference type="Proteomes" id="UP001596037">
    <property type="component" value="Unassembled WGS sequence"/>
</dbReference>
<name>A0ABW0NEG5_9BURK</name>
<dbReference type="InterPro" id="IPR007055">
    <property type="entry name" value="BON_dom"/>
</dbReference>
<dbReference type="PANTHER" id="PTHR34606:SF15">
    <property type="entry name" value="BON DOMAIN-CONTAINING PROTEIN"/>
    <property type="match status" value="1"/>
</dbReference>
<dbReference type="InterPro" id="IPR051686">
    <property type="entry name" value="Lipoprotein_DolP"/>
</dbReference>